<dbReference type="Pfam" id="PF00535">
    <property type="entry name" value="Glycos_transf_2"/>
    <property type="match status" value="1"/>
</dbReference>
<dbReference type="GO" id="GO:0016740">
    <property type="term" value="F:transferase activity"/>
    <property type="evidence" value="ECO:0007669"/>
    <property type="project" value="UniProtKB-KW"/>
</dbReference>
<dbReference type="PANTHER" id="PTHR43685">
    <property type="entry name" value="GLYCOSYLTRANSFERASE"/>
    <property type="match status" value="1"/>
</dbReference>
<evidence type="ECO:0000313" key="4">
    <source>
        <dbReference type="Proteomes" id="UP000199393"/>
    </source>
</evidence>
<dbReference type="InterPro" id="IPR050834">
    <property type="entry name" value="Glycosyltransf_2"/>
</dbReference>
<dbReference type="PATRIC" id="fig|307121.4.peg.857"/>
<gene>
    <name evidence="3" type="ORF">GA0070620_0833</name>
</gene>
<dbReference type="RefSeq" id="WP_091588635.1">
    <property type="nucleotide sequence ID" value="NZ_JBHRWG010000007.1"/>
</dbReference>
<feature type="domain" description="Glycosyltransferase 2-like" evidence="2">
    <location>
        <begin position="8"/>
        <end position="111"/>
    </location>
</feature>
<dbReference type="InterPro" id="IPR001173">
    <property type="entry name" value="Glyco_trans_2-like"/>
</dbReference>
<keyword evidence="3" id="KW-0808">Transferase</keyword>
<dbReference type="OrthoDB" id="153025at2"/>
<dbReference type="CDD" id="cd00761">
    <property type="entry name" value="Glyco_tranf_GTA_type"/>
    <property type="match status" value="1"/>
</dbReference>
<feature type="compositionally biased region" description="Low complexity" evidence="1">
    <location>
        <begin position="313"/>
        <end position="335"/>
    </location>
</feature>
<dbReference type="SUPFAM" id="SSF53448">
    <property type="entry name" value="Nucleotide-diphospho-sugar transferases"/>
    <property type="match status" value="1"/>
</dbReference>
<organism evidence="3 4">
    <name type="scientific">Micromonospora krabiensis</name>
    <dbReference type="NCBI Taxonomy" id="307121"/>
    <lineage>
        <taxon>Bacteria</taxon>
        <taxon>Bacillati</taxon>
        <taxon>Actinomycetota</taxon>
        <taxon>Actinomycetes</taxon>
        <taxon>Micromonosporales</taxon>
        <taxon>Micromonosporaceae</taxon>
        <taxon>Micromonospora</taxon>
    </lineage>
</organism>
<dbReference type="PANTHER" id="PTHR43685:SF11">
    <property type="entry name" value="GLYCOSYLTRANSFERASE TAGX-RELATED"/>
    <property type="match status" value="1"/>
</dbReference>
<evidence type="ECO:0000256" key="1">
    <source>
        <dbReference type="SAM" id="MobiDB-lite"/>
    </source>
</evidence>
<evidence type="ECO:0000259" key="2">
    <source>
        <dbReference type="Pfam" id="PF00535"/>
    </source>
</evidence>
<dbReference type="EMBL" id="LT598496">
    <property type="protein sequence ID" value="SBV25359.1"/>
    <property type="molecule type" value="Genomic_DNA"/>
</dbReference>
<keyword evidence="4" id="KW-1185">Reference proteome</keyword>
<accession>A0A1C3MYG4</accession>
<dbReference type="Proteomes" id="UP000199393">
    <property type="component" value="Chromosome I"/>
</dbReference>
<sequence>MSSTPEVSVVIPTFDRPELVTRAVRSALAQTVTDIEVIVVVDGPDGATRAALAAIGDPRVRPVELPVKGGAPNARNQGVQAARAPWTALLDDDDEWLPEKLAVQLARARTATSPMPVVASRLINKTPRAQFVMPRRLPADGEPICEYLTVRRGLFHGDGFIQTSTILAPTELLRRVPFTVGLRRQQELDWTLRALAHDDVELVYAAEPLVLWHQDEDRPRISLNSPWEAQLEWLRGMRPLLTPRAYAAIVTSIISSMAAPTRSVRVFRMLLADARRHGRPSAVDYLTFLQIWLIPPQVRHTLRDRILGRRRPATAPTASAGPVPPVASGVDAAAPTPAVDRPTDVHA</sequence>
<reference evidence="4" key="1">
    <citation type="submission" date="2016-06" db="EMBL/GenBank/DDBJ databases">
        <authorList>
            <person name="Varghese N."/>
        </authorList>
    </citation>
    <scope>NUCLEOTIDE SEQUENCE [LARGE SCALE GENOMIC DNA]</scope>
    <source>
        <strain evidence="4">DSM 45344</strain>
    </source>
</reference>
<name>A0A1C3MYG4_9ACTN</name>
<feature type="region of interest" description="Disordered" evidence="1">
    <location>
        <begin position="310"/>
        <end position="347"/>
    </location>
</feature>
<dbReference type="InterPro" id="IPR029044">
    <property type="entry name" value="Nucleotide-diphossugar_trans"/>
</dbReference>
<protein>
    <submittedName>
        <fullName evidence="3">Glycosyl transferase family 2</fullName>
    </submittedName>
</protein>
<dbReference type="Gene3D" id="3.90.550.10">
    <property type="entry name" value="Spore Coat Polysaccharide Biosynthesis Protein SpsA, Chain A"/>
    <property type="match status" value="1"/>
</dbReference>
<evidence type="ECO:0000313" key="3">
    <source>
        <dbReference type="EMBL" id="SBV25359.1"/>
    </source>
</evidence>
<proteinExistence type="predicted"/>
<dbReference type="STRING" id="307121.GA0070620_0833"/>
<dbReference type="AlphaFoldDB" id="A0A1C3MYG4"/>